<evidence type="ECO:0000313" key="1">
    <source>
        <dbReference type="EMBL" id="KKK59162.1"/>
    </source>
</evidence>
<protein>
    <submittedName>
        <fullName evidence="1">Uncharacterized protein</fullName>
    </submittedName>
</protein>
<accession>A0A0F8WQE6</accession>
<comment type="caution">
    <text evidence="1">The sequence shown here is derived from an EMBL/GenBank/DDBJ whole genome shotgun (WGS) entry which is preliminary data.</text>
</comment>
<proteinExistence type="predicted"/>
<reference evidence="1" key="1">
    <citation type="journal article" date="2015" name="Nature">
        <title>Complex archaea that bridge the gap between prokaryotes and eukaryotes.</title>
        <authorList>
            <person name="Spang A."/>
            <person name="Saw J.H."/>
            <person name="Jorgensen S.L."/>
            <person name="Zaremba-Niedzwiedzka K."/>
            <person name="Martijn J."/>
            <person name="Lind A.E."/>
            <person name="van Eijk R."/>
            <person name="Schleper C."/>
            <person name="Guy L."/>
            <person name="Ettema T.J."/>
        </authorList>
    </citation>
    <scope>NUCLEOTIDE SEQUENCE</scope>
</reference>
<dbReference type="EMBL" id="LAZR01063616">
    <property type="protein sequence ID" value="KKK59162.1"/>
    <property type="molecule type" value="Genomic_DNA"/>
</dbReference>
<organism evidence="1">
    <name type="scientific">marine sediment metagenome</name>
    <dbReference type="NCBI Taxonomy" id="412755"/>
    <lineage>
        <taxon>unclassified sequences</taxon>
        <taxon>metagenomes</taxon>
        <taxon>ecological metagenomes</taxon>
    </lineage>
</organism>
<name>A0A0F8WQE6_9ZZZZ</name>
<sequence>MIRASRIKLTRAEGRPHECVSVTIEGRPGGICNDCLLRAEMAGAP</sequence>
<gene>
    <name evidence="1" type="ORF">LCGC14_3037160</name>
</gene>
<dbReference type="AlphaFoldDB" id="A0A0F8WQE6"/>